<protein>
    <recommendedName>
        <fullName evidence="7">Type II secretion system protein GspF domain-containing protein</fullName>
    </recommendedName>
</protein>
<dbReference type="STRING" id="1217721.HY57_04405"/>
<dbReference type="Gene3D" id="1.20.81.30">
    <property type="entry name" value="Type II secretion system (T2SS), domain F"/>
    <property type="match status" value="1"/>
</dbReference>
<keyword evidence="2" id="KW-1003">Cell membrane</keyword>
<evidence type="ECO:0000313" key="8">
    <source>
        <dbReference type="EMBL" id="AIF46558.1"/>
    </source>
</evidence>
<feature type="domain" description="Type II secretion system protein GspF" evidence="7">
    <location>
        <begin position="142"/>
        <end position="268"/>
    </location>
</feature>
<reference evidence="8 9" key="1">
    <citation type="submission" date="2014-07" db="EMBL/GenBank/DDBJ databases">
        <title>Complete Genome Sequence of Dyella japonica Strain A8 Isolated from Malaysian Tropical Soil.</title>
        <authorList>
            <person name="Hui R.K.H."/>
            <person name="Chen J.-W."/>
            <person name="Chan K.-G."/>
            <person name="Leung F.C.C."/>
        </authorList>
    </citation>
    <scope>NUCLEOTIDE SEQUENCE [LARGE SCALE GENOMIC DNA]</scope>
    <source>
        <strain evidence="8 9">A8</strain>
    </source>
</reference>
<feature type="transmembrane region" description="Helical" evidence="6">
    <location>
        <begin position="253"/>
        <end position="275"/>
    </location>
</feature>
<evidence type="ECO:0000256" key="6">
    <source>
        <dbReference type="SAM" id="Phobius"/>
    </source>
</evidence>
<keyword evidence="3 6" id="KW-0812">Transmembrane</keyword>
<evidence type="ECO:0000256" key="2">
    <source>
        <dbReference type="ARBA" id="ARBA00022475"/>
    </source>
</evidence>
<dbReference type="Proteomes" id="UP000027987">
    <property type="component" value="Chromosome"/>
</dbReference>
<dbReference type="EMBL" id="CP008884">
    <property type="protein sequence ID" value="AIF46558.1"/>
    <property type="molecule type" value="Genomic_DNA"/>
</dbReference>
<evidence type="ECO:0000256" key="4">
    <source>
        <dbReference type="ARBA" id="ARBA00022989"/>
    </source>
</evidence>
<dbReference type="RefSeq" id="WP_019464302.1">
    <property type="nucleotide sequence ID" value="NZ_ALOY01000119.1"/>
</dbReference>
<evidence type="ECO:0000256" key="5">
    <source>
        <dbReference type="ARBA" id="ARBA00023136"/>
    </source>
</evidence>
<proteinExistence type="predicted"/>
<evidence type="ECO:0000256" key="3">
    <source>
        <dbReference type="ARBA" id="ARBA00022692"/>
    </source>
</evidence>
<sequence>MIQALALAAITLLLLAGAIELWWGSAARLQQRRSLENVEQRLVAQAPVERRTLPPPLPGRQKRAFLQQADGLLMRCNLPVNRAIYALFASGGILLALLAWWRIGSALAMPLVLALYGAGVWLWLRTRIEKQQQRLLAQLPDFLDGMVRMTSVGNSLPMAFQSTSKSVAMPLRGVLDRTLSSMHAGADLDQALAMASRPYKLEELSLLHAVFGIGMRVGGRADDVLQRMSDFMRDHSHARSELKAITSETRMSAWVLALLPVAVSTFMTFVDPAFFRPMFHEPLGHKLLLTALGLEVLGGLLLYRLAKSL</sequence>
<dbReference type="Pfam" id="PF00482">
    <property type="entry name" value="T2SSF"/>
    <property type="match status" value="1"/>
</dbReference>
<feature type="transmembrane region" description="Helical" evidence="6">
    <location>
        <begin position="107"/>
        <end position="124"/>
    </location>
</feature>
<dbReference type="HOGENOM" id="CLU_065961_0_0_6"/>
<dbReference type="OrthoDB" id="597333at2"/>
<dbReference type="AlphaFoldDB" id="A0A075K2Z8"/>
<dbReference type="PATRIC" id="fig|1217721.7.peg.921"/>
<evidence type="ECO:0000313" key="9">
    <source>
        <dbReference type="Proteomes" id="UP000027987"/>
    </source>
</evidence>
<gene>
    <name evidence="8" type="ORF">HY57_04405</name>
</gene>
<feature type="transmembrane region" description="Helical" evidence="6">
    <location>
        <begin position="6"/>
        <end position="23"/>
    </location>
</feature>
<comment type="subcellular location">
    <subcellularLocation>
        <location evidence="1">Cell membrane</location>
        <topology evidence="1">Multi-pass membrane protein</topology>
    </subcellularLocation>
</comment>
<accession>A0A075K2Z8</accession>
<dbReference type="PANTHER" id="PTHR35007">
    <property type="entry name" value="INTEGRAL MEMBRANE PROTEIN-RELATED"/>
    <property type="match status" value="1"/>
</dbReference>
<name>A0A075K2Z8_9GAMM</name>
<keyword evidence="9" id="KW-1185">Reference proteome</keyword>
<feature type="transmembrane region" description="Helical" evidence="6">
    <location>
        <begin position="83"/>
        <end position="101"/>
    </location>
</feature>
<evidence type="ECO:0000259" key="7">
    <source>
        <dbReference type="Pfam" id="PF00482"/>
    </source>
</evidence>
<evidence type="ECO:0000256" key="1">
    <source>
        <dbReference type="ARBA" id="ARBA00004651"/>
    </source>
</evidence>
<dbReference type="InterPro" id="IPR018076">
    <property type="entry name" value="T2SS_GspF_dom"/>
</dbReference>
<dbReference type="InterPro" id="IPR042094">
    <property type="entry name" value="T2SS_GspF_sf"/>
</dbReference>
<dbReference type="GO" id="GO:0005886">
    <property type="term" value="C:plasma membrane"/>
    <property type="evidence" value="ECO:0007669"/>
    <property type="project" value="UniProtKB-SubCell"/>
</dbReference>
<dbReference type="KEGG" id="dja:HY57_04405"/>
<dbReference type="PANTHER" id="PTHR35007:SF1">
    <property type="entry name" value="PILUS ASSEMBLY PROTEIN"/>
    <property type="match status" value="1"/>
</dbReference>
<keyword evidence="4 6" id="KW-1133">Transmembrane helix</keyword>
<feature type="transmembrane region" description="Helical" evidence="6">
    <location>
        <begin position="287"/>
        <end position="306"/>
    </location>
</feature>
<organism evidence="8 9">
    <name type="scientific">Dyella japonica A8</name>
    <dbReference type="NCBI Taxonomy" id="1217721"/>
    <lineage>
        <taxon>Bacteria</taxon>
        <taxon>Pseudomonadati</taxon>
        <taxon>Pseudomonadota</taxon>
        <taxon>Gammaproteobacteria</taxon>
        <taxon>Lysobacterales</taxon>
        <taxon>Rhodanobacteraceae</taxon>
        <taxon>Dyella</taxon>
    </lineage>
</organism>
<keyword evidence="5 6" id="KW-0472">Membrane</keyword>